<evidence type="ECO:0000256" key="1">
    <source>
        <dbReference type="SAM" id="MobiDB-lite"/>
    </source>
</evidence>
<dbReference type="RefSeq" id="WP_188038698.1">
    <property type="nucleotide sequence ID" value="NZ_JACVHF010000002.1"/>
</dbReference>
<dbReference type="Proteomes" id="UP000617402">
    <property type="component" value="Unassembled WGS sequence"/>
</dbReference>
<evidence type="ECO:0000313" key="2">
    <source>
        <dbReference type="EMBL" id="MBC9783541.1"/>
    </source>
</evidence>
<gene>
    <name evidence="2" type="ORF">H1S01_03315</name>
</gene>
<protein>
    <submittedName>
        <fullName evidence="2">Uncharacterized protein</fullName>
    </submittedName>
</protein>
<accession>A0ABR7SYN9</accession>
<organism evidence="2 3">
    <name type="scientific">Heliobacterium chlorum</name>
    <dbReference type="NCBI Taxonomy" id="2698"/>
    <lineage>
        <taxon>Bacteria</taxon>
        <taxon>Bacillati</taxon>
        <taxon>Bacillota</taxon>
        <taxon>Clostridia</taxon>
        <taxon>Eubacteriales</taxon>
        <taxon>Heliobacteriaceae</taxon>
        <taxon>Heliobacterium</taxon>
    </lineage>
</organism>
<feature type="region of interest" description="Disordered" evidence="1">
    <location>
        <begin position="458"/>
        <end position="488"/>
    </location>
</feature>
<proteinExistence type="predicted"/>
<evidence type="ECO:0000313" key="3">
    <source>
        <dbReference type="Proteomes" id="UP000617402"/>
    </source>
</evidence>
<dbReference type="EMBL" id="JACVHF010000002">
    <property type="protein sequence ID" value="MBC9783541.1"/>
    <property type="molecule type" value="Genomic_DNA"/>
</dbReference>
<sequence>MDRNLNKALFALRKQGQLIPDSLKEAASFGDIRDKIIAMIDSKDDQGNRMYRYWLSIDNVYPDYCIVEDEQDGKWYRVDYTVDAAGNVTIGQWQEVERVWQLKPGGSAGPAPVTTSLTEGATEQGDFDGLTRLTEAATPMGGNKWRMTVLRPGWNIRLDGSLGDKYYTKQFVTSLAPLLEGAKAYADHQTDREEREKPERSTRDLVGYWSDAKVEPDGRATATLTLLESASWLKAAIAEAEKLNNEKGIVLVGPSIDGYGTTRIGDAEGRRGKIVESAIGLRSVDIVTKPAAGGTVDQLIESAKEDIDLDLKNLTIDQLKASRPDLFAQITQTKEAAAPAGIVGAPVGIAGIDAATLQATISSEVTRIVEAAMAPAKQAAEQMTKARVQMEAEPAIRAKLKESKLPDITQDKLFRLLAAADYAKDGSLDSDKLKEACDKAINEEREYISRLTAAGQITGMGGGGDQPPAGTGFSLDGMFGVTEKPAKQ</sequence>
<keyword evidence="3" id="KW-1185">Reference proteome</keyword>
<comment type="caution">
    <text evidence="2">The sequence shown here is derived from an EMBL/GenBank/DDBJ whole genome shotgun (WGS) entry which is preliminary data.</text>
</comment>
<reference evidence="2 3" key="1">
    <citation type="submission" date="2020-07" db="EMBL/GenBank/DDBJ databases">
        <title>Draft whole-genome sequence of Heliobacterium chlorum DSM 3682, type strain.</title>
        <authorList>
            <person name="Kyndt J.A."/>
            <person name="Meyer T.E."/>
            <person name="Imhoff J.F."/>
        </authorList>
    </citation>
    <scope>NUCLEOTIDE SEQUENCE [LARGE SCALE GENOMIC DNA]</scope>
    <source>
        <strain evidence="2 3">DSM 3682</strain>
    </source>
</reference>
<name>A0ABR7SYN9_HELCL</name>